<dbReference type="EMBL" id="AXCV01000013">
    <property type="protein sequence ID" value="KGO32488.1"/>
    <property type="molecule type" value="Genomic_DNA"/>
</dbReference>
<sequence>MNKHLEKIIELFQAADNLAIFIYNKNGQLIKQTGFKKLSEEIKNKIFEHLNEKVFLASSKEGNLIAAFKKRPRKTSNINDFKIHKYRIKNG</sequence>
<reference evidence="1 2" key="1">
    <citation type="journal article" date="2014" name="Antonie Van Leeuwenhoek">
        <title>Oenococcus alcoholitolerans sp. nov., a lactic acid bacteria isolated from cachaca and ethanol fermentation processes.</title>
        <authorList>
            <person name="Badotti F."/>
            <person name="Moreira A.P."/>
            <person name="Tonon L.A."/>
            <person name="de Lucena B.T."/>
            <person name="Gomes Fde C."/>
            <person name="Kruger R."/>
            <person name="Thompson C.C."/>
            <person name="de Morais M.A.Jr."/>
            <person name="Rosa C.A."/>
            <person name="Thompson F.L."/>
        </authorList>
    </citation>
    <scope>NUCLEOTIDE SEQUENCE [LARGE SCALE GENOMIC DNA]</scope>
    <source>
        <strain evidence="1 2">UFRJ-M7.2.18</strain>
    </source>
</reference>
<keyword evidence="2" id="KW-1185">Reference proteome</keyword>
<proteinExistence type="predicted"/>
<protein>
    <submittedName>
        <fullName evidence="1">Uncharacterized protein</fullName>
    </submittedName>
</protein>
<dbReference type="Proteomes" id="UP000030023">
    <property type="component" value="Unassembled WGS sequence"/>
</dbReference>
<name>A0ABR4XSU0_9LACO</name>
<organism evidence="1 2">
    <name type="scientific">Oenococcus alcoholitolerans</name>
    <dbReference type="NCBI Taxonomy" id="931074"/>
    <lineage>
        <taxon>Bacteria</taxon>
        <taxon>Bacillati</taxon>
        <taxon>Bacillota</taxon>
        <taxon>Bacilli</taxon>
        <taxon>Lactobacillales</taxon>
        <taxon>Lactobacillaceae</taxon>
        <taxon>Oenococcus</taxon>
    </lineage>
</organism>
<gene>
    <name evidence="1" type="ORF">Q757_00690</name>
</gene>
<accession>A0ABR4XSU0</accession>
<comment type="caution">
    <text evidence="1">The sequence shown here is derived from an EMBL/GenBank/DDBJ whole genome shotgun (WGS) entry which is preliminary data.</text>
</comment>
<evidence type="ECO:0000313" key="2">
    <source>
        <dbReference type="Proteomes" id="UP000030023"/>
    </source>
</evidence>
<evidence type="ECO:0000313" key="1">
    <source>
        <dbReference type="EMBL" id="KGO32488.1"/>
    </source>
</evidence>